<dbReference type="GO" id="GO:0008270">
    <property type="term" value="F:zinc ion binding"/>
    <property type="evidence" value="ECO:0007669"/>
    <property type="project" value="UniProtKB-KW"/>
</dbReference>
<feature type="region of interest" description="Disordered" evidence="7">
    <location>
        <begin position="16"/>
        <end position="149"/>
    </location>
</feature>
<dbReference type="Pfam" id="PF00176">
    <property type="entry name" value="SNF2-rel_dom"/>
    <property type="match status" value="1"/>
</dbReference>
<dbReference type="CDD" id="cd18793">
    <property type="entry name" value="SF2_C_SNF"/>
    <property type="match status" value="1"/>
</dbReference>
<dbReference type="CDD" id="cd18008">
    <property type="entry name" value="DEXDc_SHPRH-like"/>
    <property type="match status" value="1"/>
</dbReference>
<dbReference type="InterPro" id="IPR014001">
    <property type="entry name" value="Helicase_ATP-bd"/>
</dbReference>
<dbReference type="PANTHER" id="PTHR45626:SF52">
    <property type="entry name" value="SINGLE-STRANDED DNA-DEPENDENT ATPASE (EUROFUNG)"/>
    <property type="match status" value="1"/>
</dbReference>
<feature type="compositionally biased region" description="Basic residues" evidence="7">
    <location>
        <begin position="93"/>
        <end position="105"/>
    </location>
</feature>
<proteinExistence type="predicted"/>
<dbReference type="GeneID" id="36584678"/>
<dbReference type="SUPFAM" id="SSF52540">
    <property type="entry name" value="P-loop containing nucleoside triphosphate hydrolases"/>
    <property type="match status" value="2"/>
</dbReference>
<keyword evidence="2" id="KW-0547">Nucleotide-binding</keyword>
<keyword evidence="6" id="KW-0067">ATP-binding</keyword>
<dbReference type="InterPro" id="IPR001650">
    <property type="entry name" value="Helicase_C-like"/>
</dbReference>
<feature type="compositionally biased region" description="Basic residues" evidence="7">
    <location>
        <begin position="57"/>
        <end position="67"/>
    </location>
</feature>
<dbReference type="GO" id="GO:0006281">
    <property type="term" value="P:DNA repair"/>
    <property type="evidence" value="ECO:0007669"/>
    <property type="project" value="TreeGrafter"/>
</dbReference>
<evidence type="ECO:0000256" key="2">
    <source>
        <dbReference type="ARBA" id="ARBA00022741"/>
    </source>
</evidence>
<feature type="compositionally biased region" description="Basic and acidic residues" evidence="7">
    <location>
        <begin position="68"/>
        <end position="86"/>
    </location>
</feature>
<accession>A0A2J6TT87</accession>
<feature type="domain" description="Helicase C-terminal" evidence="9">
    <location>
        <begin position="923"/>
        <end position="1076"/>
    </location>
</feature>
<dbReference type="PROSITE" id="PS51194">
    <property type="entry name" value="HELICASE_CTER"/>
    <property type="match status" value="1"/>
</dbReference>
<dbReference type="InterPro" id="IPR049730">
    <property type="entry name" value="SNF2/RAD54-like_C"/>
</dbReference>
<dbReference type="STRING" id="1095630.A0A2J6TT87"/>
<evidence type="ECO:0000256" key="4">
    <source>
        <dbReference type="ARBA" id="ARBA00022801"/>
    </source>
</evidence>
<dbReference type="InterPro" id="IPR017907">
    <property type="entry name" value="Znf_RING_CS"/>
</dbReference>
<dbReference type="InterPro" id="IPR000330">
    <property type="entry name" value="SNF2_N"/>
</dbReference>
<evidence type="ECO:0000259" key="8">
    <source>
        <dbReference type="PROSITE" id="PS51192"/>
    </source>
</evidence>
<dbReference type="InterPro" id="IPR027417">
    <property type="entry name" value="P-loop_NTPase"/>
</dbReference>
<reference evidence="10 11" key="1">
    <citation type="submission" date="2016-04" db="EMBL/GenBank/DDBJ databases">
        <title>A degradative enzymes factory behind the ericoid mycorrhizal symbiosis.</title>
        <authorList>
            <consortium name="DOE Joint Genome Institute"/>
            <person name="Martino E."/>
            <person name="Morin E."/>
            <person name="Grelet G."/>
            <person name="Kuo A."/>
            <person name="Kohler A."/>
            <person name="Daghino S."/>
            <person name="Barry K."/>
            <person name="Choi C."/>
            <person name="Cichocki N."/>
            <person name="Clum A."/>
            <person name="Copeland A."/>
            <person name="Hainaut M."/>
            <person name="Haridas S."/>
            <person name="Labutti K."/>
            <person name="Lindquist E."/>
            <person name="Lipzen A."/>
            <person name="Khouja H.-R."/>
            <person name="Murat C."/>
            <person name="Ohm R."/>
            <person name="Olson A."/>
            <person name="Spatafora J."/>
            <person name="Veneault-Fourrey C."/>
            <person name="Henrissat B."/>
            <person name="Grigoriev I."/>
            <person name="Martin F."/>
            <person name="Perotto S."/>
        </authorList>
    </citation>
    <scope>NUCLEOTIDE SEQUENCE [LARGE SCALE GENOMIC DNA]</scope>
    <source>
        <strain evidence="10 11">E</strain>
    </source>
</reference>
<dbReference type="InParanoid" id="A0A2J6TT87"/>
<dbReference type="PROSITE" id="PS51192">
    <property type="entry name" value="HELICASE_ATP_BIND_1"/>
    <property type="match status" value="1"/>
</dbReference>
<feature type="compositionally biased region" description="Polar residues" evidence="7">
    <location>
        <begin position="136"/>
        <end position="147"/>
    </location>
</feature>
<organism evidence="10 11">
    <name type="scientific">Hyaloscypha bicolor E</name>
    <dbReference type="NCBI Taxonomy" id="1095630"/>
    <lineage>
        <taxon>Eukaryota</taxon>
        <taxon>Fungi</taxon>
        <taxon>Dikarya</taxon>
        <taxon>Ascomycota</taxon>
        <taxon>Pezizomycotina</taxon>
        <taxon>Leotiomycetes</taxon>
        <taxon>Helotiales</taxon>
        <taxon>Hyaloscyphaceae</taxon>
        <taxon>Hyaloscypha</taxon>
        <taxon>Hyaloscypha bicolor</taxon>
    </lineage>
</organism>
<keyword evidence="11" id="KW-1185">Reference proteome</keyword>
<evidence type="ECO:0000313" key="10">
    <source>
        <dbReference type="EMBL" id="PMD66215.1"/>
    </source>
</evidence>
<dbReference type="Gene3D" id="3.40.50.10810">
    <property type="entry name" value="Tandem AAA-ATPase domain"/>
    <property type="match status" value="1"/>
</dbReference>
<dbReference type="SMART" id="SM00490">
    <property type="entry name" value="HELICc"/>
    <property type="match status" value="1"/>
</dbReference>
<dbReference type="GO" id="GO:0005524">
    <property type="term" value="F:ATP binding"/>
    <property type="evidence" value="ECO:0007669"/>
    <property type="project" value="UniProtKB-KW"/>
</dbReference>
<dbReference type="OrthoDB" id="448448at2759"/>
<evidence type="ECO:0000256" key="7">
    <source>
        <dbReference type="SAM" id="MobiDB-lite"/>
    </source>
</evidence>
<keyword evidence="5" id="KW-0862">Zinc</keyword>
<dbReference type="GO" id="GO:0008094">
    <property type="term" value="F:ATP-dependent activity, acting on DNA"/>
    <property type="evidence" value="ECO:0007669"/>
    <property type="project" value="TreeGrafter"/>
</dbReference>
<dbReference type="GO" id="GO:0016787">
    <property type="term" value="F:hydrolase activity"/>
    <property type="evidence" value="ECO:0007669"/>
    <property type="project" value="UniProtKB-KW"/>
</dbReference>
<dbReference type="GO" id="GO:0005634">
    <property type="term" value="C:nucleus"/>
    <property type="evidence" value="ECO:0007669"/>
    <property type="project" value="TreeGrafter"/>
</dbReference>
<evidence type="ECO:0000256" key="1">
    <source>
        <dbReference type="ARBA" id="ARBA00022723"/>
    </source>
</evidence>
<dbReference type="PROSITE" id="PS00518">
    <property type="entry name" value="ZF_RING_1"/>
    <property type="match status" value="1"/>
</dbReference>
<dbReference type="SMART" id="SM00487">
    <property type="entry name" value="DEXDc"/>
    <property type="match status" value="1"/>
</dbReference>
<dbReference type="Pfam" id="PF00271">
    <property type="entry name" value="Helicase_C"/>
    <property type="match status" value="1"/>
</dbReference>
<dbReference type="InterPro" id="IPR050628">
    <property type="entry name" value="SNF2_RAD54_helicase_TF"/>
</dbReference>
<dbReference type="InterPro" id="IPR038718">
    <property type="entry name" value="SNF2-like_sf"/>
</dbReference>
<keyword evidence="4" id="KW-0378">Hydrolase</keyword>
<dbReference type="Gene3D" id="3.40.50.300">
    <property type="entry name" value="P-loop containing nucleotide triphosphate hydrolases"/>
    <property type="match status" value="1"/>
</dbReference>
<dbReference type="AlphaFoldDB" id="A0A2J6TT87"/>
<gene>
    <name evidence="10" type="ORF">K444DRAFT_552861</name>
</gene>
<protein>
    <submittedName>
        <fullName evidence="10">Uncharacterized protein</fullName>
    </submittedName>
</protein>
<dbReference type="Proteomes" id="UP000235371">
    <property type="component" value="Unassembled WGS sequence"/>
</dbReference>
<sequence>MLRAFANWKTERMSFQFLDFDDPASQNDSDCSGGESDTSGISGGDSNGSGKSSLNRRSNRKRVRASRRSFDRASCERDDTSDDQSREGVFGNTKRHQLHHPRKDRFRSPSPFQGWEDGIDITPPSQSQSSEKETDSQLPYSEGQDSQSDVDWESLLCEDVEMLPESNWEADFLAHQAQIMACSGYRGLQHNELIDDNGDEPWHPYDPESMILDGHMELHIDSTKDKLEGDKIICYGVIHKVGVKVLEQARNALQRLKSAQIISESLSERKIYLFNISREDKLFLLQPPIASDKDFFHFNNIAVLNKGHSEILSELAPFCKFEVYSSSADWDLVANGTASIDKQTFLLTDVIIYGPKRCLEEVGKLLDDKKVFLQEPDYRDPNLGYINPHILDLSAVHPEPQGEADSMSSFLLEIGLQNELAWQIATPQSLVKERIATAFKNMTRAQNLKRIAADIRIRTILKPYQEEALDFIMQRESGPVPEEYCLWKSKQVQNGISYKHAITGCDKPEKPVETGGGILADEMGLGKTLTMLSAMIRTADKAKEFASSSYHDTNLGTQHSLIPSRATLVVVPSPLLLNEWMQEIKLHCDGSSKIIIYHSHGREGNSKALADSDIVLSTYHTISHESGDKNSPLWQIKWFRVILDEAHIIRRISTRLFKAMNKLRAKLYWCLTGTPVQNSLEDLAALLSFIRASPLDDLVKFRKHIIIPLTKGSENGVENLRQLLDSVCLRRTKQLLHLPEAIFELQQLRFSAKEEQQYNDTRDKLVKLIHKNGLKAKNEKGYLGVLQLQLQLRRLCNHGTFQKPSLGADEFDPEQAIALLKKQKIAKCEACSVDITGIQGIEETRNGIFTVCGHLLCMKCVPKMKVALKLADGRDGCFQCSICPEIVFGGYLVGEEVAAKSSSGGSKSLSAWHYFDKEGCSTKVSAVVADIEHHQTEGKSIIFSCWTRSLDLIEIFFKSRKIPFVRIDGSHSLAQRKWILENYQKDPAVKILLMSTGTGAVGLNLTVANCVYLLEPQWNPMVENQAIARVLRLGQTRNVRVVRYIMKGTVEEKEMRSQQIRKLEYAKVGWKEEEQK</sequence>
<evidence type="ECO:0000259" key="9">
    <source>
        <dbReference type="PROSITE" id="PS51194"/>
    </source>
</evidence>
<dbReference type="EMBL" id="KZ613745">
    <property type="protein sequence ID" value="PMD66215.1"/>
    <property type="molecule type" value="Genomic_DNA"/>
</dbReference>
<keyword evidence="3" id="KW-0863">Zinc-finger</keyword>
<name>A0A2J6TT87_9HELO</name>
<feature type="domain" description="Helicase ATP-binding" evidence="8">
    <location>
        <begin position="508"/>
        <end position="693"/>
    </location>
</feature>
<keyword evidence="1" id="KW-0479">Metal-binding</keyword>
<evidence type="ECO:0000256" key="3">
    <source>
        <dbReference type="ARBA" id="ARBA00022771"/>
    </source>
</evidence>
<dbReference type="RefSeq" id="XP_024743119.1">
    <property type="nucleotide sequence ID" value="XM_024876599.1"/>
</dbReference>
<evidence type="ECO:0000313" key="11">
    <source>
        <dbReference type="Proteomes" id="UP000235371"/>
    </source>
</evidence>
<evidence type="ECO:0000256" key="5">
    <source>
        <dbReference type="ARBA" id="ARBA00022833"/>
    </source>
</evidence>
<evidence type="ECO:0000256" key="6">
    <source>
        <dbReference type="ARBA" id="ARBA00022840"/>
    </source>
</evidence>
<dbReference type="PANTHER" id="PTHR45626">
    <property type="entry name" value="TRANSCRIPTION TERMINATION FACTOR 2-RELATED"/>
    <property type="match status" value="1"/>
</dbReference>